<feature type="active site" description="Charge relay system" evidence="5">
    <location>
        <position position="309"/>
    </location>
</feature>
<keyword evidence="2 5" id="KW-0645">Protease</keyword>
<evidence type="ECO:0000313" key="8">
    <source>
        <dbReference type="Proteomes" id="UP000601597"/>
    </source>
</evidence>
<dbReference type="PROSITE" id="PS00138">
    <property type="entry name" value="SUBTILASE_SER"/>
    <property type="match status" value="1"/>
</dbReference>
<dbReference type="InterPro" id="IPR022398">
    <property type="entry name" value="Peptidase_S8_His-AS"/>
</dbReference>
<feature type="active site" description="Charge relay system" evidence="5">
    <location>
        <position position="562"/>
    </location>
</feature>
<evidence type="ECO:0000256" key="2">
    <source>
        <dbReference type="ARBA" id="ARBA00022670"/>
    </source>
</evidence>
<evidence type="ECO:0000256" key="1">
    <source>
        <dbReference type="ARBA" id="ARBA00011073"/>
    </source>
</evidence>
<dbReference type="SUPFAM" id="SSF52743">
    <property type="entry name" value="Subtilisin-like"/>
    <property type="match status" value="1"/>
</dbReference>
<evidence type="ECO:0000313" key="7">
    <source>
        <dbReference type="EMBL" id="GGY75500.1"/>
    </source>
</evidence>
<dbReference type="InterPro" id="IPR036852">
    <property type="entry name" value="Peptidase_S8/S53_dom_sf"/>
</dbReference>
<evidence type="ECO:0000256" key="4">
    <source>
        <dbReference type="ARBA" id="ARBA00022825"/>
    </source>
</evidence>
<dbReference type="InterPro" id="IPR000209">
    <property type="entry name" value="Peptidase_S8/S53_dom"/>
</dbReference>
<dbReference type="PROSITE" id="PS51892">
    <property type="entry name" value="SUBTILASE"/>
    <property type="match status" value="1"/>
</dbReference>
<dbReference type="Pfam" id="PF00082">
    <property type="entry name" value="Peptidase_S8"/>
    <property type="match status" value="1"/>
</dbReference>
<dbReference type="Gene3D" id="3.40.50.200">
    <property type="entry name" value="Peptidase S8/S53 domain"/>
    <property type="match status" value="1"/>
</dbReference>
<evidence type="ECO:0000259" key="6">
    <source>
        <dbReference type="Pfam" id="PF00082"/>
    </source>
</evidence>
<dbReference type="PROSITE" id="PS00137">
    <property type="entry name" value="SUBTILASE_HIS"/>
    <property type="match status" value="1"/>
</dbReference>
<dbReference type="InterPro" id="IPR015500">
    <property type="entry name" value="Peptidase_S8_subtilisin-rel"/>
</dbReference>
<dbReference type="PRINTS" id="PR00723">
    <property type="entry name" value="SUBTILISIN"/>
</dbReference>
<keyword evidence="4 5" id="KW-0720">Serine protease</keyword>
<dbReference type="Proteomes" id="UP000601597">
    <property type="component" value="Unassembled WGS sequence"/>
</dbReference>
<dbReference type="InterPro" id="IPR023828">
    <property type="entry name" value="Peptidase_S8_Ser-AS"/>
</dbReference>
<comment type="similarity">
    <text evidence="1 5">Belongs to the peptidase S8 family.</text>
</comment>
<dbReference type="PANTHER" id="PTHR43806">
    <property type="entry name" value="PEPTIDASE S8"/>
    <property type="match status" value="1"/>
</dbReference>
<dbReference type="EMBL" id="BMXV01000005">
    <property type="protein sequence ID" value="GGY75500.1"/>
    <property type="molecule type" value="Genomic_DNA"/>
</dbReference>
<reference evidence="8" key="1">
    <citation type="journal article" date="2019" name="Int. J. Syst. Evol. Microbiol.">
        <title>The Global Catalogue of Microorganisms (GCM) 10K type strain sequencing project: providing services to taxonomists for standard genome sequencing and annotation.</title>
        <authorList>
            <consortium name="The Broad Institute Genomics Platform"/>
            <consortium name="The Broad Institute Genome Sequencing Center for Infectious Disease"/>
            <person name="Wu L."/>
            <person name="Ma J."/>
        </authorList>
    </citation>
    <scope>NUCLEOTIDE SEQUENCE [LARGE SCALE GENOMIC DNA]</scope>
    <source>
        <strain evidence="8">KCTC 22280</strain>
    </source>
</reference>
<dbReference type="PANTHER" id="PTHR43806:SF11">
    <property type="entry name" value="CEREVISIN-RELATED"/>
    <property type="match status" value="1"/>
</dbReference>
<feature type="domain" description="Peptidase S8/S53" evidence="6">
    <location>
        <begin position="300"/>
        <end position="597"/>
    </location>
</feature>
<protein>
    <recommendedName>
        <fullName evidence="6">Peptidase S8/S53 domain-containing protein</fullName>
    </recommendedName>
</protein>
<evidence type="ECO:0000256" key="3">
    <source>
        <dbReference type="ARBA" id="ARBA00022801"/>
    </source>
</evidence>
<keyword evidence="8" id="KW-1185">Reference proteome</keyword>
<name>A0ABQ3B5E9_9GAMM</name>
<dbReference type="InterPro" id="IPR050131">
    <property type="entry name" value="Peptidase_S8_subtilisin-like"/>
</dbReference>
<evidence type="ECO:0000256" key="5">
    <source>
        <dbReference type="PROSITE-ProRule" id="PRU01240"/>
    </source>
</evidence>
<gene>
    <name evidence="7" type="ORF">GCM10007071_23420</name>
</gene>
<proteinExistence type="inferred from homology"/>
<keyword evidence="3 5" id="KW-0378">Hydrolase</keyword>
<accession>A0ABQ3B5E9</accession>
<organism evidence="7 8">
    <name type="scientific">Marinobacter zhanjiangensis</name>
    <dbReference type="NCBI Taxonomy" id="578215"/>
    <lineage>
        <taxon>Bacteria</taxon>
        <taxon>Pseudomonadati</taxon>
        <taxon>Pseudomonadota</taxon>
        <taxon>Gammaproteobacteria</taxon>
        <taxon>Pseudomonadales</taxon>
        <taxon>Marinobacteraceae</taxon>
        <taxon>Marinobacter</taxon>
    </lineage>
</organism>
<sequence length="874" mass="92083">MSGIINVVSHTRVDRDYADLWRDKSSSWATIVRNNSVETAQSLPVPAIVGGYLSEYSGSYDNGRAYPADDKDYYSAALQPGDSIFLQVFPATGESPEDVNLSVMVGDQELCGDGACIEGEVVRMSLPQTMAEEDSDKRTIRLAISGGGPVRYVLTLAPLGGVLSADASWPEPEMAVNEAIITTDVGSVQALSAAGLSQNPDIEILRSLGPRTLHVRRPVSVTAQSLSASAKDDPRQATVEWIRKLRAETGATVEPNYVATLLATDPADDLPGFPDSDNSWNLKMIKVNEAWLLTTTSGAGTGVGVAVMDTGLFSPTPDSYGSWHDDLEANVVVKSAVEQGELKLLDFVSGDYDVDSNSGPDINPATPPTPGSSMTSFHGTHVAGIVGARDNTFGTVGIADEATLFPYRVLGVNRDTGEDGSGKVSDLIDAINAAAARNDVDVINLSLGGLPVLDSLQLAIDNALDKGKLVVAAGGNSGNALPVYPAANRGVVGVGAVNRSGARASYSSFGQSVDLVAPGGDLGTGADGIYNAWCDVANSDELCNASNVDGWTSGYAYLAGTSMSAPHVSGVYALMHRLGEQNGVPVTQDRFRALMIDGQLTTIGEPLQNYDLVVHGAGLLNANAAVMAALDGGFPTVVSAHPRVLFLDENASDVSVELEVLSEMPSPSLDITGVVEVPDWLNLTDAGGDGLTANQALPSELRLSVNSKALPDDRLANGLITIPYGNEGRALDIPVIVLVPDDPVDRDAGRHMVFLIDADDSGDGSSQRVDASFQSGRYTFSFKNVEPGEYFLVSGTDLDNNGKLAESGEAYAEYPITGSPRLITVEDRSLSGLEMTTSFRRPTLSEMGLPRYGFEGYPVPERSNVDQSVNKQLK</sequence>
<feature type="active site" description="Charge relay system" evidence="5">
    <location>
        <position position="378"/>
    </location>
</feature>
<comment type="caution">
    <text evidence="7">The sequence shown here is derived from an EMBL/GenBank/DDBJ whole genome shotgun (WGS) entry which is preliminary data.</text>
</comment>